<dbReference type="InterPro" id="IPR011990">
    <property type="entry name" value="TPR-like_helical_dom_sf"/>
</dbReference>
<dbReference type="EMBL" id="JASDDK010000003">
    <property type="protein sequence ID" value="MDN3493121.1"/>
    <property type="molecule type" value="Genomic_DNA"/>
</dbReference>
<proteinExistence type="predicted"/>
<protein>
    <recommendedName>
        <fullName evidence="5">Tetratricopeptide repeat protein</fullName>
    </recommendedName>
</protein>
<comment type="caution">
    <text evidence="3">The sequence shown here is derived from an EMBL/GenBank/DDBJ whole genome shotgun (WGS) entry which is preliminary data.</text>
</comment>
<accession>A0ABT7ZW01</accession>
<organism evidence="3 4">
    <name type="scientific">Winogradskyella bathintestinalis</name>
    <dbReference type="NCBI Taxonomy" id="3035208"/>
    <lineage>
        <taxon>Bacteria</taxon>
        <taxon>Pseudomonadati</taxon>
        <taxon>Bacteroidota</taxon>
        <taxon>Flavobacteriia</taxon>
        <taxon>Flavobacteriales</taxon>
        <taxon>Flavobacteriaceae</taxon>
        <taxon>Winogradskyella</taxon>
    </lineage>
</organism>
<dbReference type="PROSITE" id="PS50005">
    <property type="entry name" value="TPR"/>
    <property type="match status" value="1"/>
</dbReference>
<evidence type="ECO:0000256" key="1">
    <source>
        <dbReference type="PROSITE-ProRule" id="PRU00339"/>
    </source>
</evidence>
<gene>
    <name evidence="3" type="ORF">QMA06_10325</name>
</gene>
<keyword evidence="4" id="KW-1185">Reference proteome</keyword>
<reference evidence="3 4" key="1">
    <citation type="journal article" date="2023" name="Int. J. Syst. Evol. Microbiol.">
        <title>Winogradskyella bathintestinalis sp. nov., isolated from the intestine of the deep-sea loosejaw dragonfish, Malacosteus niger.</title>
        <authorList>
            <person name="Uniacke-Lowe S."/>
            <person name="Johnson C.N."/>
            <person name="Stanton C."/>
            <person name="Hill C."/>
            <person name="Ross P."/>
        </authorList>
    </citation>
    <scope>NUCLEOTIDE SEQUENCE [LARGE SCALE GENOMIC DNA]</scope>
    <source>
        <strain evidence="3 4">APC 3343</strain>
    </source>
</reference>
<evidence type="ECO:0008006" key="5">
    <source>
        <dbReference type="Google" id="ProtNLM"/>
    </source>
</evidence>
<evidence type="ECO:0000313" key="4">
    <source>
        <dbReference type="Proteomes" id="UP001231197"/>
    </source>
</evidence>
<name>A0ABT7ZW01_9FLAO</name>
<keyword evidence="1" id="KW-0802">TPR repeat</keyword>
<dbReference type="SMART" id="SM00028">
    <property type="entry name" value="TPR"/>
    <property type="match status" value="1"/>
</dbReference>
<dbReference type="SUPFAM" id="SSF48452">
    <property type="entry name" value="TPR-like"/>
    <property type="match status" value="1"/>
</dbReference>
<evidence type="ECO:0000313" key="3">
    <source>
        <dbReference type="EMBL" id="MDN3493121.1"/>
    </source>
</evidence>
<feature type="compositionally biased region" description="Basic and acidic residues" evidence="2">
    <location>
        <begin position="270"/>
        <end position="280"/>
    </location>
</feature>
<feature type="region of interest" description="Disordered" evidence="2">
    <location>
        <begin position="225"/>
        <end position="280"/>
    </location>
</feature>
<feature type="compositionally biased region" description="Polar residues" evidence="2">
    <location>
        <begin position="240"/>
        <end position="262"/>
    </location>
</feature>
<dbReference type="RefSeq" id="WP_290206774.1">
    <property type="nucleotide sequence ID" value="NZ_JASDDK010000003.1"/>
</dbReference>
<feature type="repeat" description="TPR" evidence="1">
    <location>
        <begin position="138"/>
        <end position="171"/>
    </location>
</feature>
<dbReference type="InterPro" id="IPR019734">
    <property type="entry name" value="TPR_rpt"/>
</dbReference>
<evidence type="ECO:0000256" key="2">
    <source>
        <dbReference type="SAM" id="MobiDB-lite"/>
    </source>
</evidence>
<dbReference type="Proteomes" id="UP001231197">
    <property type="component" value="Unassembled WGS sequence"/>
</dbReference>
<sequence length="290" mass="33499">MKLIISIFTTFSMLIVANAQTYKSDFRADVCECLEIESQKRTLTENAYKACLREMLPKYAEEIDAQIVEEDINKKFHLGQLARKELLFAISSELIYKCDVYFQHLDYQRTSQKLIARENAKEHELEKYNQMVALTPNAMAYFMRAKLHFNLGNIEATEADVNKSLELNPNRDNVKSTRHELLLLAFVYEEQERFSDAVKIYDDVYFGDLDTQVARLRALANKKAGGTMSTIPKTEKSEVTKANSAITNRENTQRNRNSNTKNASRRTLKPRIEKKKDSSSIRKLFKIDNG</sequence>
<dbReference type="Gene3D" id="1.25.40.10">
    <property type="entry name" value="Tetratricopeptide repeat domain"/>
    <property type="match status" value="1"/>
</dbReference>